<dbReference type="STRING" id="64702.SAMN05443377_10536"/>
<comment type="similarity">
    <text evidence="7">Belongs to the glycosyltransferase 87 family.</text>
</comment>
<dbReference type="RefSeq" id="WP_091968169.1">
    <property type="nucleotide sequence ID" value="NZ_FOGZ01000005.1"/>
</dbReference>
<evidence type="ECO:0000313" key="10">
    <source>
        <dbReference type="Proteomes" id="UP000198815"/>
    </source>
</evidence>
<dbReference type="InterPro" id="IPR018584">
    <property type="entry name" value="GT87"/>
</dbReference>
<evidence type="ECO:0000313" key="9">
    <source>
        <dbReference type="EMBL" id="SER65830.1"/>
    </source>
</evidence>
<feature type="transmembrane region" description="Helical" evidence="8">
    <location>
        <begin position="95"/>
        <end position="116"/>
    </location>
</feature>
<dbReference type="Proteomes" id="UP000198815">
    <property type="component" value="Unassembled WGS sequence"/>
</dbReference>
<keyword evidence="5 8" id="KW-1133">Transmembrane helix</keyword>
<keyword evidence="3" id="KW-0808">Transferase</keyword>
<organism evidence="9 10">
    <name type="scientific">Propionibacterium cyclohexanicum</name>
    <dbReference type="NCBI Taxonomy" id="64702"/>
    <lineage>
        <taxon>Bacteria</taxon>
        <taxon>Bacillati</taxon>
        <taxon>Actinomycetota</taxon>
        <taxon>Actinomycetes</taxon>
        <taxon>Propionibacteriales</taxon>
        <taxon>Propionibacteriaceae</taxon>
        <taxon>Propionibacterium</taxon>
    </lineage>
</organism>
<proteinExistence type="inferred from homology"/>
<dbReference type="EMBL" id="FOGZ01000005">
    <property type="protein sequence ID" value="SER65830.1"/>
    <property type="molecule type" value="Genomic_DNA"/>
</dbReference>
<feature type="transmembrane region" description="Helical" evidence="8">
    <location>
        <begin position="390"/>
        <end position="407"/>
    </location>
</feature>
<dbReference type="AlphaFoldDB" id="A0A1H9QZE4"/>
<feature type="transmembrane region" description="Helical" evidence="8">
    <location>
        <begin position="166"/>
        <end position="191"/>
    </location>
</feature>
<sequence length="511" mass="54927">MSSLRWPSLRLRPRTDPLQDWVGVVCWLLSRSVMTYVFVVQTSFVRADVLYYFTSIDHTSMTSPDDLAHALVEYPVPVVWIMQMLRAVSGPSKDVYVFLFALCLAVLDALCSWMLWTRVSRLSSLLWMAFIFLIGPLAWFRIDLIPAVCVLIALRELERRPRIAGAAIALGAATKLWPALLIVPMLGLPILCSRQGEGPGLPGNRAGLPGLPGNRAGLPGLPGNRAGLPGLPGNRAGLRRGAGFLAFGLAAGLSSLVTEGLTRSASPLTWQSGRGLQVESIWATPVMLARLGQSGDQWEVRLSRYNAYEIFGPHVEALTGLASAAMVALIALVAVLGWLIVLGGVGLPRHSLRMAGAERRRRDRTLAITLSTLAIVAGVIVANKTFSPQYMIWLAGPFAVLIATQLRSKDRHHAAVMLVLGLVAAALTQLEFPLNYAALVRPHDPGIGVTLILAIRNGLMVVLAVYSSVLAVRAAWRVGRQPAPMAAEPLVPALVAEAQSGALSPAETVRA</sequence>
<evidence type="ECO:0000256" key="3">
    <source>
        <dbReference type="ARBA" id="ARBA00022679"/>
    </source>
</evidence>
<feature type="transmembrane region" description="Helical" evidence="8">
    <location>
        <begin position="128"/>
        <end position="154"/>
    </location>
</feature>
<name>A0A1H9QZE4_9ACTN</name>
<feature type="transmembrane region" description="Helical" evidence="8">
    <location>
        <begin position="414"/>
        <end position="434"/>
    </location>
</feature>
<gene>
    <name evidence="9" type="ORF">SAMN05443377_10536</name>
</gene>
<feature type="transmembrane region" description="Helical" evidence="8">
    <location>
        <begin position="366"/>
        <end position="384"/>
    </location>
</feature>
<reference evidence="9 10" key="1">
    <citation type="submission" date="2016-10" db="EMBL/GenBank/DDBJ databases">
        <authorList>
            <person name="de Groot N.N."/>
        </authorList>
    </citation>
    <scope>NUCLEOTIDE SEQUENCE [LARGE SCALE GENOMIC DNA]</scope>
    <source>
        <strain evidence="9 10">DSM 16859</strain>
    </source>
</reference>
<evidence type="ECO:0000256" key="5">
    <source>
        <dbReference type="ARBA" id="ARBA00022989"/>
    </source>
</evidence>
<keyword evidence="6 8" id="KW-0472">Membrane</keyword>
<dbReference type="GO" id="GO:0005886">
    <property type="term" value="C:plasma membrane"/>
    <property type="evidence" value="ECO:0007669"/>
    <property type="project" value="UniProtKB-SubCell"/>
</dbReference>
<evidence type="ECO:0000256" key="8">
    <source>
        <dbReference type="SAM" id="Phobius"/>
    </source>
</evidence>
<feature type="transmembrane region" description="Helical" evidence="8">
    <location>
        <begin position="321"/>
        <end position="345"/>
    </location>
</feature>
<comment type="subcellular location">
    <subcellularLocation>
        <location evidence="1">Cell membrane</location>
        <topology evidence="1">Multi-pass membrane protein</topology>
    </subcellularLocation>
</comment>
<evidence type="ECO:0000256" key="7">
    <source>
        <dbReference type="ARBA" id="ARBA00024033"/>
    </source>
</evidence>
<evidence type="ECO:0008006" key="11">
    <source>
        <dbReference type="Google" id="ProtNLM"/>
    </source>
</evidence>
<dbReference type="Pfam" id="PF09594">
    <property type="entry name" value="GT87"/>
    <property type="match status" value="1"/>
</dbReference>
<keyword evidence="2" id="KW-1003">Cell membrane</keyword>
<dbReference type="OrthoDB" id="581198at2"/>
<evidence type="ECO:0000256" key="4">
    <source>
        <dbReference type="ARBA" id="ARBA00022692"/>
    </source>
</evidence>
<evidence type="ECO:0000256" key="2">
    <source>
        <dbReference type="ARBA" id="ARBA00022475"/>
    </source>
</evidence>
<protein>
    <recommendedName>
        <fullName evidence="11">DUF2029 domain-containing protein</fullName>
    </recommendedName>
</protein>
<dbReference type="GO" id="GO:0016758">
    <property type="term" value="F:hexosyltransferase activity"/>
    <property type="evidence" value="ECO:0007669"/>
    <property type="project" value="InterPro"/>
</dbReference>
<evidence type="ECO:0000256" key="1">
    <source>
        <dbReference type="ARBA" id="ARBA00004651"/>
    </source>
</evidence>
<keyword evidence="10" id="KW-1185">Reference proteome</keyword>
<accession>A0A1H9QZE4</accession>
<evidence type="ECO:0000256" key="6">
    <source>
        <dbReference type="ARBA" id="ARBA00023136"/>
    </source>
</evidence>
<feature type="transmembrane region" description="Helical" evidence="8">
    <location>
        <begin position="446"/>
        <end position="472"/>
    </location>
</feature>
<keyword evidence="4 8" id="KW-0812">Transmembrane</keyword>